<feature type="domain" description="YoaR-like putative peptidoglycan binding" evidence="2">
    <location>
        <begin position="109"/>
        <end position="215"/>
    </location>
</feature>
<evidence type="ECO:0000259" key="2">
    <source>
        <dbReference type="Pfam" id="PF12229"/>
    </source>
</evidence>
<dbReference type="PANTHER" id="PTHR35788">
    <property type="entry name" value="EXPORTED PROTEIN-RELATED"/>
    <property type="match status" value="1"/>
</dbReference>
<evidence type="ECO:0000256" key="1">
    <source>
        <dbReference type="SAM" id="Phobius"/>
    </source>
</evidence>
<dbReference type="PATRIC" id="fig|1618442.3.peg.158"/>
<dbReference type="AlphaFoldDB" id="A0A0G1BN18"/>
<feature type="transmembrane region" description="Helical" evidence="1">
    <location>
        <begin position="29"/>
        <end position="53"/>
    </location>
</feature>
<keyword evidence="1" id="KW-0472">Membrane</keyword>
<gene>
    <name evidence="3" type="ORF">UV09_C0003G0006</name>
</gene>
<dbReference type="PANTHER" id="PTHR35788:SF1">
    <property type="entry name" value="EXPORTED PROTEIN"/>
    <property type="match status" value="1"/>
</dbReference>
<dbReference type="Pfam" id="PF12229">
    <property type="entry name" value="PG_binding_4"/>
    <property type="match status" value="1"/>
</dbReference>
<dbReference type="InterPro" id="IPR007391">
    <property type="entry name" value="Vancomycin_resist_VanW"/>
</dbReference>
<keyword evidence="1" id="KW-1133">Transmembrane helix</keyword>
<dbReference type="Pfam" id="PF04294">
    <property type="entry name" value="VanW"/>
    <property type="match status" value="1"/>
</dbReference>
<organism evidence="3 4">
    <name type="scientific">Candidatus Gottesmanbacteria bacterium GW2011_GWA2_42_18</name>
    <dbReference type="NCBI Taxonomy" id="1618442"/>
    <lineage>
        <taxon>Bacteria</taxon>
        <taxon>Candidatus Gottesmaniibacteriota</taxon>
    </lineage>
</organism>
<reference evidence="3 4" key="1">
    <citation type="journal article" date="2015" name="Nature">
        <title>rRNA introns, odd ribosomes, and small enigmatic genomes across a large radiation of phyla.</title>
        <authorList>
            <person name="Brown C.T."/>
            <person name="Hug L.A."/>
            <person name="Thomas B.C."/>
            <person name="Sharon I."/>
            <person name="Castelle C.J."/>
            <person name="Singh A."/>
            <person name="Wilkins M.J."/>
            <person name="Williams K.H."/>
            <person name="Banfield J.F."/>
        </authorList>
    </citation>
    <scope>NUCLEOTIDE SEQUENCE [LARGE SCALE GENOMIC DNA]</scope>
</reference>
<comment type="caution">
    <text evidence="3">The sequence shown here is derived from an EMBL/GenBank/DDBJ whole genome shotgun (WGS) entry which is preliminary data.</text>
</comment>
<accession>A0A0G1BN18</accession>
<keyword evidence="1" id="KW-0812">Transmembrane</keyword>
<evidence type="ECO:0000313" key="4">
    <source>
        <dbReference type="Proteomes" id="UP000034320"/>
    </source>
</evidence>
<evidence type="ECO:0000313" key="3">
    <source>
        <dbReference type="EMBL" id="KKS47661.1"/>
    </source>
</evidence>
<dbReference type="InterPro" id="IPR052913">
    <property type="entry name" value="Glycopeptide_resist_protein"/>
</dbReference>
<sequence length="489" mass="54124">MVKAKKGRDVTAENKLNFGHLHRLISKKVILKTVLIAPFVLSLLILVFLGSAIREFERIYKDKIYPGITVDKQSFGGKTKQQVKDFFADKNLIFKDAAVVLFYEDKTATISANELEVSYDGKFAAEQAYTLGRSGNFLSDLYQKWQAATYGTDLDVVFRFNSEVLEENLDYFASLVDLPAQDATFKFAKGVVTLFKPSKTGRALNRDKTRKMIMAYFEDLGQGKSKPLLYRLDLTVENINPEITTENSNDFGVKELVGVGTSKFAHSIPGRVHNVELAASRISGHLIAPDEIFSFNDALGDVSAATGFQSAYIIKDGRTVLGDGGGVCQVSTTLFRAALNAGLPIEERHAHAYRVSYYEQDSGPGLDATVFAPSVDLKFKNDTGKYLLIQATTDKTNYSLTFELYGTSDGRVSEVGKPVILSQAPPPEDLYIDDPTLNIGAVKQVDWKAAGAKTSFTYKVVRNGETLIDKIFFSSFRPWQAVFMRGTKV</sequence>
<proteinExistence type="predicted"/>
<protein>
    <submittedName>
        <fullName evidence="3">VanW family protein</fullName>
    </submittedName>
</protein>
<dbReference type="Proteomes" id="UP000034320">
    <property type="component" value="Unassembled WGS sequence"/>
</dbReference>
<name>A0A0G1BN18_9BACT</name>
<dbReference type="InterPro" id="IPR022029">
    <property type="entry name" value="YoaR-like_PG-bd"/>
</dbReference>
<dbReference type="EMBL" id="LCDD01000003">
    <property type="protein sequence ID" value="KKS47661.1"/>
    <property type="molecule type" value="Genomic_DNA"/>
</dbReference>